<keyword evidence="10" id="KW-0482">Metalloprotease</keyword>
<evidence type="ECO:0000256" key="9">
    <source>
        <dbReference type="ARBA" id="ARBA00022833"/>
    </source>
</evidence>
<dbReference type="FunFam" id="3.30.830.10:FF:000008">
    <property type="entry name" value="Mitochondrial-processing peptidase subunit beta"/>
    <property type="match status" value="1"/>
</dbReference>
<comment type="subcellular location">
    <subcellularLocation>
        <location evidence="3">Mitochondrion</location>
    </subcellularLocation>
</comment>
<dbReference type="SUPFAM" id="SSF63411">
    <property type="entry name" value="LuxS/MPP-like metallohydrolase"/>
    <property type="match status" value="2"/>
</dbReference>
<reference evidence="17" key="1">
    <citation type="submission" date="2023-02" db="EMBL/GenBank/DDBJ databases">
        <title>Identification and recombinant expression of a fungal hydrolase from Papiliotrema laurentii that hydrolyzes apple cutin and clears colloidal polyester polyurethane.</title>
        <authorList>
            <consortium name="DOE Joint Genome Institute"/>
            <person name="Roman V.A."/>
            <person name="Bojanowski C."/>
            <person name="Crable B.R."/>
            <person name="Wagner D.N."/>
            <person name="Hung C.S."/>
            <person name="Nadeau L.J."/>
            <person name="Schratz L."/>
            <person name="Haridas S."/>
            <person name="Pangilinan J."/>
            <person name="Lipzen A."/>
            <person name="Na H."/>
            <person name="Yan M."/>
            <person name="Ng V."/>
            <person name="Grigoriev I.V."/>
            <person name="Spatafora J.W."/>
            <person name="Barlow D."/>
            <person name="Biffinger J."/>
            <person name="Kelley-Loughnane N."/>
            <person name="Varaljay V.A."/>
            <person name="Crookes-Goodson W.J."/>
        </authorList>
    </citation>
    <scope>NUCLEOTIDE SEQUENCE</scope>
    <source>
        <strain evidence="17">5307AH</strain>
    </source>
</reference>
<comment type="catalytic activity">
    <reaction evidence="1">
        <text>Release of N-terminal transit peptides from precursor proteins imported into the mitochondrion, typically with Arg in position P2.</text>
        <dbReference type="EC" id="3.4.24.64"/>
    </reaction>
</comment>
<evidence type="ECO:0000256" key="6">
    <source>
        <dbReference type="ARBA" id="ARBA00022670"/>
    </source>
</evidence>
<organism evidence="17 18">
    <name type="scientific">Papiliotrema laurentii</name>
    <name type="common">Cryptococcus laurentii</name>
    <dbReference type="NCBI Taxonomy" id="5418"/>
    <lineage>
        <taxon>Eukaryota</taxon>
        <taxon>Fungi</taxon>
        <taxon>Dikarya</taxon>
        <taxon>Basidiomycota</taxon>
        <taxon>Agaricomycotina</taxon>
        <taxon>Tremellomycetes</taxon>
        <taxon>Tremellales</taxon>
        <taxon>Rhynchogastremaceae</taxon>
        <taxon>Papiliotrema</taxon>
    </lineage>
</organism>
<comment type="similarity">
    <text evidence="4 14">Belongs to the peptidase M16 family.</text>
</comment>
<evidence type="ECO:0000256" key="4">
    <source>
        <dbReference type="ARBA" id="ARBA00007261"/>
    </source>
</evidence>
<dbReference type="EMBL" id="JAODAN010000001">
    <property type="protein sequence ID" value="KAK1927285.1"/>
    <property type="molecule type" value="Genomic_DNA"/>
</dbReference>
<keyword evidence="9" id="KW-0862">Zinc</keyword>
<gene>
    <name evidence="17" type="ORF">DB88DRAFT_477478</name>
</gene>
<dbReference type="InterPro" id="IPR001431">
    <property type="entry name" value="Pept_M16_Zn_BS"/>
</dbReference>
<dbReference type="InterPro" id="IPR011249">
    <property type="entry name" value="Metalloenz_LuxS/M16"/>
</dbReference>
<evidence type="ECO:0000256" key="1">
    <source>
        <dbReference type="ARBA" id="ARBA00001098"/>
    </source>
</evidence>
<dbReference type="GO" id="GO:0005739">
    <property type="term" value="C:mitochondrion"/>
    <property type="evidence" value="ECO:0007669"/>
    <property type="project" value="UniProtKB-SubCell"/>
</dbReference>
<evidence type="ECO:0000256" key="13">
    <source>
        <dbReference type="ARBA" id="ARBA00045757"/>
    </source>
</evidence>
<evidence type="ECO:0000256" key="2">
    <source>
        <dbReference type="ARBA" id="ARBA00001947"/>
    </source>
</evidence>
<dbReference type="InterPro" id="IPR011765">
    <property type="entry name" value="Pept_M16_N"/>
</dbReference>
<dbReference type="PROSITE" id="PS00143">
    <property type="entry name" value="INSULINASE"/>
    <property type="match status" value="1"/>
</dbReference>
<evidence type="ECO:0000313" key="18">
    <source>
        <dbReference type="Proteomes" id="UP001182556"/>
    </source>
</evidence>
<accession>A0AAD9FW07</accession>
<dbReference type="Proteomes" id="UP001182556">
    <property type="component" value="Unassembled WGS sequence"/>
</dbReference>
<dbReference type="InterPro" id="IPR007863">
    <property type="entry name" value="Peptidase_M16_C"/>
</dbReference>
<keyword evidence="8" id="KW-0378">Hydrolase</keyword>
<evidence type="ECO:0000256" key="5">
    <source>
        <dbReference type="ARBA" id="ARBA00012299"/>
    </source>
</evidence>
<evidence type="ECO:0000256" key="14">
    <source>
        <dbReference type="RuleBase" id="RU004447"/>
    </source>
</evidence>
<dbReference type="AlphaFoldDB" id="A0AAD9FW07"/>
<dbReference type="EC" id="3.4.24.64" evidence="5"/>
<proteinExistence type="inferred from homology"/>
<comment type="caution">
    <text evidence="17">The sequence shown here is derived from an EMBL/GenBank/DDBJ whole genome shotgun (WGS) entry which is preliminary data.</text>
</comment>
<dbReference type="GO" id="GO:0006627">
    <property type="term" value="P:protein processing involved in protein targeting to mitochondrion"/>
    <property type="evidence" value="ECO:0007669"/>
    <property type="project" value="TreeGrafter"/>
</dbReference>
<feature type="domain" description="Peptidase M16 C-terminal" evidence="16">
    <location>
        <begin position="208"/>
        <end position="395"/>
    </location>
</feature>
<comment type="function">
    <text evidence="13">Catalytic subunit of the essential mitochondrial processing protease (MPP), which cleaves the mitochondrial sequence off newly imported precursors proteins. Preferentially, cleaves after an arginine at position P2.</text>
</comment>
<dbReference type="FunFam" id="3.30.830.10:FF:000001">
    <property type="entry name" value="Mitochondrial-processing peptidase subunit beta, mitochondrial"/>
    <property type="match status" value="1"/>
</dbReference>
<evidence type="ECO:0000259" key="15">
    <source>
        <dbReference type="Pfam" id="PF00675"/>
    </source>
</evidence>
<keyword evidence="7" id="KW-0479">Metal-binding</keyword>
<dbReference type="Pfam" id="PF00675">
    <property type="entry name" value="Peptidase_M16"/>
    <property type="match status" value="1"/>
</dbReference>
<dbReference type="GO" id="GO:0046872">
    <property type="term" value="F:metal ion binding"/>
    <property type="evidence" value="ECO:0007669"/>
    <property type="project" value="UniProtKB-KW"/>
</dbReference>
<name>A0AAD9FW07_PAPLA</name>
<sequence length="481" mass="53057">MSASRLISRSLGRQAPRIQNLRKPTFPLRTLATPVQTTRYADPVTHTSTLSNGLSISSETIPGMSTSSVALYIDAGSRADKMTASGAAHFLEHLSFKGTSTRNQNQLELEVENLGATLNAYTSREQTAFQAHSFDKDVPKMVEILADITQNSKLDAAAVNREKDVILREAEDVATNHTETLFDHLHSVAFQRQPLGNTILGPESHIRNMTRDHLQDFINTNYTADRMCLVGAGGISHEELVKLAEKNFGSLPSSPNPIPLGGASRPAPVFTGAEVRVRDDTMNTLHVAIAVEAVGWRSPDYWPMLVMSAVFGNWDRGLGASPLLSSKLSHIISSNNLANSYQHFFTNYSDTGLWGVNLITENLMNVDDLVHFTLREWTRMSVAPTVAEVERAKSQTKAAQLLVLDGTNAIADDIGRQMVTIGKRYTPKEVERYVDAVTPEDIKRVALKYLWDKDIALAAIGRTEGLLDYSRIRADMSSMIY</sequence>
<comment type="cofactor">
    <cofactor evidence="2">
        <name>Zn(2+)</name>
        <dbReference type="ChEBI" id="CHEBI:29105"/>
    </cofactor>
</comment>
<evidence type="ECO:0000256" key="7">
    <source>
        <dbReference type="ARBA" id="ARBA00022723"/>
    </source>
</evidence>
<keyword evidence="11" id="KW-0496">Mitochondrion</keyword>
<dbReference type="PANTHER" id="PTHR11851">
    <property type="entry name" value="METALLOPROTEASE"/>
    <property type="match status" value="1"/>
</dbReference>
<evidence type="ECO:0000259" key="16">
    <source>
        <dbReference type="Pfam" id="PF05193"/>
    </source>
</evidence>
<evidence type="ECO:0000256" key="11">
    <source>
        <dbReference type="ARBA" id="ARBA00023128"/>
    </source>
</evidence>
<keyword evidence="18" id="KW-1185">Reference proteome</keyword>
<evidence type="ECO:0000256" key="10">
    <source>
        <dbReference type="ARBA" id="ARBA00023049"/>
    </source>
</evidence>
<evidence type="ECO:0000256" key="8">
    <source>
        <dbReference type="ARBA" id="ARBA00022801"/>
    </source>
</evidence>
<protein>
    <recommendedName>
        <fullName evidence="5">mitochondrial processing peptidase</fullName>
        <ecNumber evidence="5">3.4.24.64</ecNumber>
    </recommendedName>
    <alternativeName>
        <fullName evidence="12">Beta-MPP</fullName>
    </alternativeName>
</protein>
<dbReference type="InterPro" id="IPR050361">
    <property type="entry name" value="MPP/UQCRC_Complex"/>
</dbReference>
<evidence type="ECO:0000256" key="12">
    <source>
        <dbReference type="ARBA" id="ARBA00031018"/>
    </source>
</evidence>
<dbReference type="PANTHER" id="PTHR11851:SF149">
    <property type="entry name" value="GH01077P"/>
    <property type="match status" value="1"/>
</dbReference>
<dbReference type="Gene3D" id="3.30.830.10">
    <property type="entry name" value="Metalloenzyme, LuxS/M16 peptidase-like"/>
    <property type="match status" value="2"/>
</dbReference>
<dbReference type="Pfam" id="PF05193">
    <property type="entry name" value="Peptidase_M16_C"/>
    <property type="match status" value="1"/>
</dbReference>
<feature type="domain" description="Peptidase M16 N-terminal" evidence="15">
    <location>
        <begin position="58"/>
        <end position="203"/>
    </location>
</feature>
<evidence type="ECO:0000313" key="17">
    <source>
        <dbReference type="EMBL" id="KAK1927285.1"/>
    </source>
</evidence>
<keyword evidence="6" id="KW-0645">Protease</keyword>
<dbReference type="GO" id="GO:0004222">
    <property type="term" value="F:metalloendopeptidase activity"/>
    <property type="evidence" value="ECO:0007669"/>
    <property type="project" value="UniProtKB-EC"/>
</dbReference>
<evidence type="ECO:0000256" key="3">
    <source>
        <dbReference type="ARBA" id="ARBA00004173"/>
    </source>
</evidence>